<evidence type="ECO:0000256" key="6">
    <source>
        <dbReference type="ARBA" id="ARBA00022958"/>
    </source>
</evidence>
<evidence type="ECO:0000256" key="4">
    <source>
        <dbReference type="ARBA" id="ARBA00022692"/>
    </source>
</evidence>
<evidence type="ECO:0000256" key="1">
    <source>
        <dbReference type="ARBA" id="ARBA00004141"/>
    </source>
</evidence>
<name>A0A183HKV9_9BILA</name>
<keyword evidence="4 11" id="KW-0812">Transmembrane</keyword>
<dbReference type="GO" id="GO:0005242">
    <property type="term" value="F:inward rectifier potassium channel activity"/>
    <property type="evidence" value="ECO:0007669"/>
    <property type="project" value="InterPro"/>
</dbReference>
<dbReference type="SUPFAM" id="SSF81296">
    <property type="entry name" value="E set domains"/>
    <property type="match status" value="1"/>
</dbReference>
<keyword evidence="6 11" id="KW-0630">Potassium</keyword>
<evidence type="ECO:0000313" key="15">
    <source>
        <dbReference type="WBParaSite" id="OFLC_0000812001-mRNA-1"/>
    </source>
</evidence>
<sequence length="122" mass="14065">MILAGIEPITVKHLIDDQSPLFAMTPDELHNADFELIMIVEGIVEATGMTFQARTSFLPNEILWGYRFRSMVILNEKIGKYEIQYKLFDEIESIDGINFKVMEIDDDNNDNYDSSRNHSGFI</sequence>
<dbReference type="STRING" id="387005.A0A183HKV9"/>
<feature type="domain" description="Inward rectifier potassium channel C-terminal" evidence="12">
    <location>
        <begin position="6"/>
        <end position="106"/>
    </location>
</feature>
<evidence type="ECO:0000313" key="14">
    <source>
        <dbReference type="Proteomes" id="UP000267606"/>
    </source>
</evidence>
<dbReference type="PANTHER" id="PTHR11767">
    <property type="entry name" value="INWARD RECTIFIER POTASSIUM CHANNEL"/>
    <property type="match status" value="1"/>
</dbReference>
<evidence type="ECO:0000256" key="8">
    <source>
        <dbReference type="ARBA" id="ARBA00023065"/>
    </source>
</evidence>
<evidence type="ECO:0000256" key="3">
    <source>
        <dbReference type="ARBA" id="ARBA00022538"/>
    </source>
</evidence>
<evidence type="ECO:0000256" key="11">
    <source>
        <dbReference type="RuleBase" id="RU003822"/>
    </source>
</evidence>
<comment type="similarity">
    <text evidence="11">Belongs to the inward rectifier-type potassium channel (TC 1.A.2.1) family.</text>
</comment>
<dbReference type="EMBL" id="UZAJ01008942">
    <property type="protein sequence ID" value="VDO54105.1"/>
    <property type="molecule type" value="Genomic_DNA"/>
</dbReference>
<reference evidence="15" key="1">
    <citation type="submission" date="2016-06" db="UniProtKB">
        <authorList>
            <consortium name="WormBaseParasite"/>
        </authorList>
    </citation>
    <scope>IDENTIFICATION</scope>
</reference>
<evidence type="ECO:0000256" key="9">
    <source>
        <dbReference type="ARBA" id="ARBA00023136"/>
    </source>
</evidence>
<evidence type="ECO:0000256" key="2">
    <source>
        <dbReference type="ARBA" id="ARBA00022448"/>
    </source>
</evidence>
<dbReference type="InterPro" id="IPR014756">
    <property type="entry name" value="Ig_E-set"/>
</dbReference>
<reference evidence="13 14" key="2">
    <citation type="submission" date="2018-11" db="EMBL/GenBank/DDBJ databases">
        <authorList>
            <consortium name="Pathogen Informatics"/>
        </authorList>
    </citation>
    <scope>NUCLEOTIDE SEQUENCE [LARGE SCALE GENOMIC DNA]</scope>
</reference>
<dbReference type="Proteomes" id="UP000267606">
    <property type="component" value="Unassembled WGS sequence"/>
</dbReference>
<evidence type="ECO:0000256" key="5">
    <source>
        <dbReference type="ARBA" id="ARBA00022882"/>
    </source>
</evidence>
<comment type="subcellular location">
    <subcellularLocation>
        <location evidence="1 11">Membrane</location>
        <topology evidence="1 11">Multi-pass membrane protein</topology>
    </subcellularLocation>
</comment>
<evidence type="ECO:0000313" key="13">
    <source>
        <dbReference type="EMBL" id="VDO54105.1"/>
    </source>
</evidence>
<keyword evidence="5 11" id="KW-0851">Voltage-gated channel</keyword>
<dbReference type="InterPro" id="IPR041647">
    <property type="entry name" value="IRK_C"/>
</dbReference>
<dbReference type="Pfam" id="PF17655">
    <property type="entry name" value="IRK_C"/>
    <property type="match status" value="1"/>
</dbReference>
<evidence type="ECO:0000256" key="7">
    <source>
        <dbReference type="ARBA" id="ARBA00022989"/>
    </source>
</evidence>
<keyword evidence="7" id="KW-1133">Transmembrane helix</keyword>
<dbReference type="WBParaSite" id="OFLC_0000812001-mRNA-1">
    <property type="protein sequence ID" value="OFLC_0000812001-mRNA-1"/>
    <property type="gene ID" value="OFLC_0000812001"/>
</dbReference>
<dbReference type="GO" id="GO:0005886">
    <property type="term" value="C:plasma membrane"/>
    <property type="evidence" value="ECO:0007669"/>
    <property type="project" value="TreeGrafter"/>
</dbReference>
<dbReference type="GO" id="GO:0034765">
    <property type="term" value="P:regulation of monoatomic ion transmembrane transport"/>
    <property type="evidence" value="ECO:0007669"/>
    <property type="project" value="TreeGrafter"/>
</dbReference>
<dbReference type="GO" id="GO:0034702">
    <property type="term" value="C:monoatomic ion channel complex"/>
    <property type="evidence" value="ECO:0007669"/>
    <property type="project" value="UniProtKB-KW"/>
</dbReference>
<keyword evidence="2 11" id="KW-0813">Transport</keyword>
<dbReference type="InterPro" id="IPR016449">
    <property type="entry name" value="K_chnl_inward-rec_Kir"/>
</dbReference>
<dbReference type="GO" id="GO:1990573">
    <property type="term" value="P:potassium ion import across plasma membrane"/>
    <property type="evidence" value="ECO:0007669"/>
    <property type="project" value="TreeGrafter"/>
</dbReference>
<dbReference type="PANTHER" id="PTHR11767:SF61">
    <property type="entry name" value="IRK_C DOMAIN-CONTAINING PROTEIN"/>
    <property type="match status" value="1"/>
</dbReference>
<keyword evidence="10 11" id="KW-0407">Ion channel</keyword>
<dbReference type="PRINTS" id="PR01320">
    <property type="entry name" value="KIRCHANNEL"/>
</dbReference>
<protein>
    <submittedName>
        <fullName evidence="15">IRK_C domain-containing protein</fullName>
    </submittedName>
</protein>
<gene>
    <name evidence="13" type="ORF">OFLC_LOCUS8122</name>
</gene>
<accession>A0A183HKV9</accession>
<keyword evidence="9" id="KW-0472">Membrane</keyword>
<dbReference type="Gene3D" id="2.60.40.1400">
    <property type="entry name" value="G protein-activated inward rectifier potassium channel 1"/>
    <property type="match status" value="1"/>
</dbReference>
<keyword evidence="3 11" id="KW-0633">Potassium transport</keyword>
<keyword evidence="8 11" id="KW-0406">Ion transport</keyword>
<dbReference type="InterPro" id="IPR013518">
    <property type="entry name" value="K_chnl_inward-rec_Kir_cyto"/>
</dbReference>
<organism evidence="15">
    <name type="scientific">Onchocerca flexuosa</name>
    <dbReference type="NCBI Taxonomy" id="387005"/>
    <lineage>
        <taxon>Eukaryota</taxon>
        <taxon>Metazoa</taxon>
        <taxon>Ecdysozoa</taxon>
        <taxon>Nematoda</taxon>
        <taxon>Chromadorea</taxon>
        <taxon>Rhabditida</taxon>
        <taxon>Spirurina</taxon>
        <taxon>Spiruromorpha</taxon>
        <taxon>Filarioidea</taxon>
        <taxon>Onchocercidae</taxon>
        <taxon>Onchocerca</taxon>
    </lineage>
</organism>
<evidence type="ECO:0000256" key="10">
    <source>
        <dbReference type="ARBA" id="ARBA00023303"/>
    </source>
</evidence>
<proteinExistence type="inferred from homology"/>
<evidence type="ECO:0000259" key="12">
    <source>
        <dbReference type="Pfam" id="PF17655"/>
    </source>
</evidence>
<dbReference type="AlphaFoldDB" id="A0A183HKV9"/>
<keyword evidence="14" id="KW-1185">Reference proteome</keyword>